<keyword evidence="1" id="KW-0812">Transmembrane</keyword>
<feature type="transmembrane region" description="Helical" evidence="1">
    <location>
        <begin position="14"/>
        <end position="32"/>
    </location>
</feature>
<evidence type="ECO:0000313" key="2">
    <source>
        <dbReference type="EMBL" id="AFS80655.1"/>
    </source>
</evidence>
<dbReference type="GeneID" id="13726205"/>
<dbReference type="EMBL" id="CP003842">
    <property type="protein sequence ID" value="AFS80655.1"/>
    <property type="molecule type" value="Genomic_DNA"/>
</dbReference>
<sequence length="97" mass="10395">MQNNVKLVLIDKKIFAGGIVMIAAGIIIGLTTGEPPTGQAGMTEEEIIDLMVAEDENQALQLLYGLLIGVGFLLVLISFGARRRKGSAKRTEKKPAE</sequence>
<organism evidence="2 3">
    <name type="scientific">Candidatus Nitrosopumilus koreensis AR1</name>
    <dbReference type="NCBI Taxonomy" id="1229908"/>
    <lineage>
        <taxon>Archaea</taxon>
        <taxon>Nitrososphaerota</taxon>
        <taxon>Nitrososphaeria</taxon>
        <taxon>Nitrosopumilales</taxon>
        <taxon>Nitrosopumilaceae</taxon>
        <taxon>Nitrosopumilus</taxon>
    </lineage>
</organism>
<dbReference type="HOGENOM" id="CLU_2419872_0_0_2"/>
<dbReference type="Proteomes" id="UP000006101">
    <property type="component" value="Chromosome"/>
</dbReference>
<dbReference type="AlphaFoldDB" id="K0B6R0"/>
<proteinExistence type="predicted"/>
<name>K0B6R0_9ARCH</name>
<dbReference type="STRING" id="1229908.NKOR_03825"/>
<reference evidence="2 3" key="1">
    <citation type="journal article" date="2012" name="J. Bacteriol.">
        <title>Draft Genome Sequence of an Ammonia-Oxidizing Archaeon, "Candidatus Nitrosopumilus koreensis" AR1, from Marine Sediment.</title>
        <authorList>
            <person name="Park S.J."/>
            <person name="Kim J.G."/>
            <person name="Jung M.Y."/>
            <person name="Kim S.J."/>
            <person name="Cha I.T."/>
            <person name="Kwon K."/>
            <person name="Lee J.H."/>
            <person name="Rhee S.K."/>
        </authorList>
    </citation>
    <scope>NUCLEOTIDE SEQUENCE [LARGE SCALE GENOMIC DNA]</scope>
    <source>
        <strain evidence="2 3">AR1</strain>
    </source>
</reference>
<keyword evidence="3" id="KW-1185">Reference proteome</keyword>
<dbReference type="RefSeq" id="WP_014963042.1">
    <property type="nucleotide sequence ID" value="NC_018655.1"/>
</dbReference>
<dbReference type="PATRIC" id="fig|1229908.8.peg.821"/>
<accession>K0B6R0</accession>
<keyword evidence="1" id="KW-0472">Membrane</keyword>
<evidence type="ECO:0000256" key="1">
    <source>
        <dbReference type="SAM" id="Phobius"/>
    </source>
</evidence>
<dbReference type="KEGG" id="nkr:NKOR_03825"/>
<protein>
    <submittedName>
        <fullName evidence="2">Uncharacterized protein</fullName>
    </submittedName>
</protein>
<keyword evidence="1" id="KW-1133">Transmembrane helix</keyword>
<gene>
    <name evidence="2" type="ORF">NKOR_03825</name>
</gene>
<feature type="transmembrane region" description="Helical" evidence="1">
    <location>
        <begin position="62"/>
        <end position="81"/>
    </location>
</feature>
<evidence type="ECO:0000313" key="3">
    <source>
        <dbReference type="Proteomes" id="UP000006101"/>
    </source>
</evidence>